<dbReference type="EMBL" id="GAMC01018319">
    <property type="protein sequence ID" value="JAB88236.1"/>
    <property type="molecule type" value="mRNA"/>
</dbReference>
<keyword evidence="2 9" id="KW-0479">Metal-binding</keyword>
<feature type="domain" description="C3H1-type" evidence="11">
    <location>
        <begin position="1"/>
        <end position="25"/>
    </location>
</feature>
<feature type="zinc finger region" description="C3H1-type" evidence="9">
    <location>
        <begin position="1"/>
        <end position="25"/>
    </location>
</feature>
<keyword evidence="5" id="KW-0539">Nucleus</keyword>
<feature type="compositionally biased region" description="Polar residues" evidence="10">
    <location>
        <begin position="649"/>
        <end position="659"/>
    </location>
</feature>
<evidence type="ECO:0000256" key="4">
    <source>
        <dbReference type="ARBA" id="ARBA00022833"/>
    </source>
</evidence>
<feature type="region of interest" description="Disordered" evidence="10">
    <location>
        <begin position="172"/>
        <end position="228"/>
    </location>
</feature>
<name>W8B4L9_CERCA</name>
<evidence type="ECO:0000256" key="3">
    <source>
        <dbReference type="ARBA" id="ARBA00022771"/>
    </source>
</evidence>
<proteinExistence type="evidence at transcript level"/>
<dbReference type="OrthoDB" id="20729at2759"/>
<keyword evidence="3 9" id="KW-0863">Zinc-finger</keyword>
<comment type="subcellular location">
    <subcellularLocation>
        <location evidence="1">Nucleus membrane</location>
        <topology evidence="1">Peripheral membrane protein</topology>
        <orientation evidence="1">Cytoplasmic side</orientation>
    </subcellularLocation>
</comment>
<dbReference type="AlphaFoldDB" id="W8B4L9"/>
<dbReference type="PANTHER" id="PTHR46527:SF1">
    <property type="entry name" value="NUCLEOPORIN NUP42"/>
    <property type="match status" value="1"/>
</dbReference>
<evidence type="ECO:0000313" key="12">
    <source>
        <dbReference type="EMBL" id="JAB88236.1"/>
    </source>
</evidence>
<feature type="compositionally biased region" description="Polar residues" evidence="10">
    <location>
        <begin position="517"/>
        <end position="536"/>
    </location>
</feature>
<evidence type="ECO:0000256" key="5">
    <source>
        <dbReference type="ARBA" id="ARBA00023242"/>
    </source>
</evidence>
<evidence type="ECO:0000256" key="7">
    <source>
        <dbReference type="ARBA" id="ARBA00039886"/>
    </source>
</evidence>
<dbReference type="PROSITE" id="PS50103">
    <property type="entry name" value="ZF_C3H1"/>
    <property type="match status" value="1"/>
</dbReference>
<dbReference type="InterPro" id="IPR051767">
    <property type="entry name" value="Nucleoporin_NUP42"/>
</dbReference>
<keyword evidence="4 9" id="KW-0862">Zinc</keyword>
<evidence type="ECO:0000256" key="9">
    <source>
        <dbReference type="PROSITE-ProRule" id="PRU00723"/>
    </source>
</evidence>
<dbReference type="InterPro" id="IPR041367">
    <property type="entry name" value="Znf-CCCH_4"/>
</dbReference>
<feature type="compositionally biased region" description="Low complexity" evidence="10">
    <location>
        <begin position="423"/>
        <end position="506"/>
    </location>
</feature>
<feature type="compositionally biased region" description="Low complexity" evidence="10">
    <location>
        <begin position="630"/>
        <end position="648"/>
    </location>
</feature>
<evidence type="ECO:0000256" key="6">
    <source>
        <dbReference type="ARBA" id="ARBA00037262"/>
    </source>
</evidence>
<gene>
    <name evidence="12" type="primary">AMO1</name>
</gene>
<dbReference type="GO" id="GO:0008270">
    <property type="term" value="F:zinc ion binding"/>
    <property type="evidence" value="ECO:0007669"/>
    <property type="project" value="UniProtKB-KW"/>
</dbReference>
<reference evidence="12" key="2">
    <citation type="journal article" date="2014" name="BMC Genomics">
        <title>A genomic perspective to assessing quality of mass-reared SIT flies used in Mediterranean fruit fly (Ceratitis capitata) eradication in California.</title>
        <authorList>
            <person name="Calla B."/>
            <person name="Hall B."/>
            <person name="Hou S."/>
            <person name="Geib S.M."/>
        </authorList>
    </citation>
    <scope>NUCLEOTIDE SEQUENCE</scope>
</reference>
<evidence type="ECO:0000256" key="1">
    <source>
        <dbReference type="ARBA" id="ARBA00004335"/>
    </source>
</evidence>
<feature type="compositionally biased region" description="Low complexity" evidence="10">
    <location>
        <begin position="538"/>
        <end position="549"/>
    </location>
</feature>
<dbReference type="GO" id="GO:0031965">
    <property type="term" value="C:nuclear membrane"/>
    <property type="evidence" value="ECO:0007669"/>
    <property type="project" value="UniProtKB-SubCell"/>
</dbReference>
<evidence type="ECO:0000256" key="10">
    <source>
        <dbReference type="SAM" id="MobiDB-lite"/>
    </source>
</evidence>
<organism evidence="12">
    <name type="scientific">Ceratitis capitata</name>
    <name type="common">Mediterranean fruit fly</name>
    <name type="synonym">Tephritis capitata</name>
    <dbReference type="NCBI Taxonomy" id="7213"/>
    <lineage>
        <taxon>Eukaryota</taxon>
        <taxon>Metazoa</taxon>
        <taxon>Ecdysozoa</taxon>
        <taxon>Arthropoda</taxon>
        <taxon>Hexapoda</taxon>
        <taxon>Insecta</taxon>
        <taxon>Pterygota</taxon>
        <taxon>Neoptera</taxon>
        <taxon>Endopterygota</taxon>
        <taxon>Diptera</taxon>
        <taxon>Brachycera</taxon>
        <taxon>Muscomorpha</taxon>
        <taxon>Tephritoidea</taxon>
        <taxon>Tephritidae</taxon>
        <taxon>Ceratitis</taxon>
        <taxon>Ceratitis</taxon>
    </lineage>
</organism>
<reference evidence="12" key="1">
    <citation type="submission" date="2013-07" db="EMBL/GenBank/DDBJ databases">
        <authorList>
            <person name="Geib S."/>
        </authorList>
    </citation>
    <scope>NUCLEOTIDE SEQUENCE</scope>
</reference>
<accession>W8B4L9</accession>
<feature type="compositionally biased region" description="Basic and acidic residues" evidence="10">
    <location>
        <begin position="688"/>
        <end position="699"/>
    </location>
</feature>
<feature type="region of interest" description="Disordered" evidence="10">
    <location>
        <begin position="680"/>
        <end position="705"/>
    </location>
</feature>
<evidence type="ECO:0000256" key="2">
    <source>
        <dbReference type="ARBA" id="ARBA00022723"/>
    </source>
</evidence>
<comment type="function">
    <text evidence="6">Required for the export of mRNAs containing poly(A) tails from the nucleus into the cytoplasm.</text>
</comment>
<feature type="compositionally biased region" description="Low complexity" evidence="10">
    <location>
        <begin position="197"/>
        <end position="210"/>
    </location>
</feature>
<dbReference type="InterPro" id="IPR000571">
    <property type="entry name" value="Znf_CCCH"/>
</dbReference>
<sequence>MVLCRFFLQGSCRFGTKCNNEHLDIKQLVKTDLEAAINGKQWPISCFGPFKDKPSVPSFIEDQSFEEIRWSCYEAKQKNCVDQYVQQFTKEAMEANNKTKAMLQLSPAILDVICRLYDTPVDGANTGLTKNNVNNPFGMGGNVINDATSSIFNKPNNNTFGSGFGNNAASNSSGSVFGGSTTTPAPGIFGGGGGFGSQTQQTSIFSQQAQKPTSLFGGGGTQNSLFGQAQSNPTVVGGIFSQTGQTSNLFPQNVHQQQQTQLSANAGLFGQQGQQTQMNAGGGLFAQQGQVQSSTGANLFSQNIQQQQPNSGNIFAQTMQSQQTQPISGFSSFQVNKPNQTTSVFGQQQNAFGQQNANMFSNMNTNPSGNNANNLFAQALNSVDTSGVFKNSNSATIPAQNIFAQTVQQQQQQQQNLQTTNDINMSSVSNSSSQSPQPQQLQQMHHPHAHLQSQMHSHSQQANQQQQLRQQPQQVQQQEQSANTTTLNISSTTFSSSSSPSSSSLSRVEPMCMSPEHQPSTPVSPTTLGLSSNKDPLQQHQQEKQQQQQQKHKELHVASSPTTTPSIQSIMNDNVGHHKQSDIGGDTLSAETTGADENLIGEQVGRLGEELAAPTESDDTEEMSPGGDGNHTINTSKNNNHNNCNDNNQVTEYNSSSTTEGCVNIGASNDGAITVNNVQQQHGSTHPNSHENCETDHPPQQHQQSHTIDFGSLDLNTDGNVINGQRQQQHQHQHFQQPTQILEVSNGKLPINSDVLLQNTTTTTTTINTTAVANGNGHHIENLNNKNDINNLQDAVTPAANQLIDLSIESQDINNAVNFNNNNSLLNTTTNATLVTADSHENKDISLL</sequence>
<evidence type="ECO:0000259" key="11">
    <source>
        <dbReference type="PROSITE" id="PS50103"/>
    </source>
</evidence>
<feature type="region of interest" description="Disordered" evidence="10">
    <location>
        <begin position="423"/>
        <end position="591"/>
    </location>
</feature>
<dbReference type="Pfam" id="PF18044">
    <property type="entry name" value="zf-CCCH_4"/>
    <property type="match status" value="1"/>
</dbReference>
<evidence type="ECO:0000256" key="8">
    <source>
        <dbReference type="ARBA" id="ARBA00042384"/>
    </source>
</evidence>
<protein>
    <recommendedName>
        <fullName evidence="7">Nucleoporin NUP42</fullName>
    </recommendedName>
    <alternativeName>
        <fullName evidence="8">Nucleoporin-like protein 2</fullName>
    </alternativeName>
</protein>
<dbReference type="PANTHER" id="PTHR46527">
    <property type="entry name" value="NUCLEOPORIN-LIKE PROTEIN 2"/>
    <property type="match status" value="1"/>
</dbReference>
<feature type="region of interest" description="Disordered" evidence="10">
    <location>
        <begin position="613"/>
        <end position="659"/>
    </location>
</feature>